<feature type="region of interest" description="Disordered" evidence="1">
    <location>
        <begin position="467"/>
        <end position="603"/>
    </location>
</feature>
<feature type="compositionally biased region" description="Acidic residues" evidence="1">
    <location>
        <begin position="364"/>
        <end position="379"/>
    </location>
</feature>
<name>A0ABQ9G9R6_9NEOP</name>
<evidence type="ECO:0000313" key="3">
    <source>
        <dbReference type="Proteomes" id="UP001159363"/>
    </source>
</evidence>
<evidence type="ECO:0000313" key="2">
    <source>
        <dbReference type="EMBL" id="KAJ8869170.1"/>
    </source>
</evidence>
<accession>A0ABQ9G9R6</accession>
<feature type="compositionally biased region" description="Polar residues" evidence="1">
    <location>
        <begin position="123"/>
        <end position="146"/>
    </location>
</feature>
<feature type="region of interest" description="Disordered" evidence="1">
    <location>
        <begin position="340"/>
        <end position="446"/>
    </location>
</feature>
<gene>
    <name evidence="2" type="ORF">PR048_030740</name>
</gene>
<feature type="compositionally biased region" description="Polar residues" evidence="1">
    <location>
        <begin position="414"/>
        <end position="439"/>
    </location>
</feature>
<comment type="caution">
    <text evidence="2">The sequence shown here is derived from an EMBL/GenBank/DDBJ whole genome shotgun (WGS) entry which is preliminary data.</text>
</comment>
<feature type="compositionally biased region" description="Basic and acidic residues" evidence="1">
    <location>
        <begin position="232"/>
        <end position="242"/>
    </location>
</feature>
<feature type="compositionally biased region" description="Low complexity" evidence="1">
    <location>
        <begin position="476"/>
        <end position="491"/>
    </location>
</feature>
<feature type="compositionally biased region" description="Polar residues" evidence="1">
    <location>
        <begin position="492"/>
        <end position="521"/>
    </location>
</feature>
<protein>
    <submittedName>
        <fullName evidence="2">Uncharacterized protein</fullName>
    </submittedName>
</protein>
<feature type="region of interest" description="Disordered" evidence="1">
    <location>
        <begin position="226"/>
        <end position="268"/>
    </location>
</feature>
<reference evidence="2 3" key="1">
    <citation type="submission" date="2023-02" db="EMBL/GenBank/DDBJ databases">
        <title>LHISI_Scaffold_Assembly.</title>
        <authorList>
            <person name="Stuart O.P."/>
            <person name="Cleave R."/>
            <person name="Magrath M.J.L."/>
            <person name="Mikheyev A.S."/>
        </authorList>
    </citation>
    <scope>NUCLEOTIDE SEQUENCE [LARGE SCALE GENOMIC DNA]</scope>
    <source>
        <strain evidence="2">Daus_M_001</strain>
        <tissue evidence="2">Leg muscle</tissue>
    </source>
</reference>
<sequence length="637" mass="67806">MHVDVHGVGLVYYCRAGGVLQSDVGNGCAKRPAYTRGQATLFGFKRRPISASPAFLTPPSSGATSPDSGNVTPPVDSRQHQQPLPSTPRPSRAKRPTSSATTSRFGFRAPSAPPATNKVGDVNCNTPPHSASYQNQHHQRNHNSAPPETRPRAKEGSRLVPPASYRMRNSNSPVDDNQNKNSDPPRLNASLVPPTKFTLHTSLLPKPQYPVRLSSADDGVISKGAKTAANNTRKECCEEFSSKEGSPTGDSGLGSAVAGSGDSDTLQGLEQLDASPTFGHRRTTPRRLLGTVVTGKYFDVRDLKSDEESLEDPNVITEISLISIPGTRVNHDRTGIVRERSQQLQQHLHMRDRSSSIATSSDEGHEDEGLGEDDDDEGEEKANRDRSSSEKVRSPPISAEEEFWGHGEAMAEGYTSSGDESPYSVTSSLDTATTTNQATDVDKPPRPVLLTIEDCRFAAIAATAPKLLIEDEKSPVDSVFSSSPPTSSASDLVQTSAQQTAPVLSPDTPGTPTNASNSLSLSEGRDFLIDDEIADQPGLTFDEGTSRLGGGETTSSGGCSSQMASIVDSSMTLVDSSPRPARKQDVSVGGSPARGRRMVRAGSVDTLSPCESLASDDLMMDFDSSQGSLVDNMMEGR</sequence>
<dbReference type="Proteomes" id="UP001159363">
    <property type="component" value="Chromosome 13"/>
</dbReference>
<evidence type="ECO:0000256" key="1">
    <source>
        <dbReference type="SAM" id="MobiDB-lite"/>
    </source>
</evidence>
<feature type="region of interest" description="Disordered" evidence="1">
    <location>
        <begin position="50"/>
        <end position="192"/>
    </location>
</feature>
<feature type="compositionally biased region" description="Polar residues" evidence="1">
    <location>
        <begin position="562"/>
        <end position="575"/>
    </location>
</feature>
<feature type="compositionally biased region" description="Polar residues" evidence="1">
    <location>
        <begin position="58"/>
        <end position="71"/>
    </location>
</feature>
<feature type="compositionally biased region" description="Polar residues" evidence="1">
    <location>
        <begin position="167"/>
        <end position="182"/>
    </location>
</feature>
<dbReference type="EMBL" id="JARBHB010000014">
    <property type="protein sequence ID" value="KAJ8869170.1"/>
    <property type="molecule type" value="Genomic_DNA"/>
</dbReference>
<proteinExistence type="predicted"/>
<feature type="compositionally biased region" description="Basic and acidic residues" evidence="1">
    <location>
        <begin position="380"/>
        <end position="393"/>
    </location>
</feature>
<keyword evidence="3" id="KW-1185">Reference proteome</keyword>
<organism evidence="2 3">
    <name type="scientific">Dryococelus australis</name>
    <dbReference type="NCBI Taxonomy" id="614101"/>
    <lineage>
        <taxon>Eukaryota</taxon>
        <taxon>Metazoa</taxon>
        <taxon>Ecdysozoa</taxon>
        <taxon>Arthropoda</taxon>
        <taxon>Hexapoda</taxon>
        <taxon>Insecta</taxon>
        <taxon>Pterygota</taxon>
        <taxon>Neoptera</taxon>
        <taxon>Polyneoptera</taxon>
        <taxon>Phasmatodea</taxon>
        <taxon>Verophasmatodea</taxon>
        <taxon>Anareolatae</taxon>
        <taxon>Phasmatidae</taxon>
        <taxon>Eurycanthinae</taxon>
        <taxon>Dryococelus</taxon>
    </lineage>
</organism>